<feature type="domain" description="DUF7025" evidence="2">
    <location>
        <begin position="358"/>
        <end position="426"/>
    </location>
</feature>
<proteinExistence type="predicted"/>
<gene>
    <name evidence="4" type="ORF">TSTA_013980</name>
</gene>
<dbReference type="VEuPathDB" id="FungiDB:TSTA_013980"/>
<dbReference type="Pfam" id="PF23232">
    <property type="entry name" value="AAA_lid_13"/>
    <property type="match status" value="1"/>
</dbReference>
<dbReference type="PANTHER" id="PTHR46411:SF3">
    <property type="entry name" value="AAA+ ATPASE DOMAIN-CONTAINING PROTEIN"/>
    <property type="match status" value="1"/>
</dbReference>
<keyword evidence="5" id="KW-1185">Reference proteome</keyword>
<dbReference type="InterPro" id="IPR027417">
    <property type="entry name" value="P-loop_NTPase"/>
</dbReference>
<dbReference type="RefSeq" id="XP_002483534.1">
    <property type="nucleotide sequence ID" value="XM_002483489.1"/>
</dbReference>
<protein>
    <recommendedName>
        <fullName evidence="6">ATPase AAA-type core domain-containing protein</fullName>
    </recommendedName>
</protein>
<feature type="compositionally biased region" description="Basic and acidic residues" evidence="1">
    <location>
        <begin position="169"/>
        <end position="186"/>
    </location>
</feature>
<feature type="compositionally biased region" description="Polar residues" evidence="1">
    <location>
        <begin position="853"/>
        <end position="866"/>
    </location>
</feature>
<name>B8MGR9_TALSN</name>
<accession>B8MGR9</accession>
<dbReference type="AlphaFoldDB" id="B8MGR9"/>
<organism evidence="4 5">
    <name type="scientific">Talaromyces stipitatus (strain ATCC 10500 / CBS 375.48 / QM 6759 / NRRL 1006)</name>
    <name type="common">Penicillium stipitatum</name>
    <dbReference type="NCBI Taxonomy" id="441959"/>
    <lineage>
        <taxon>Eukaryota</taxon>
        <taxon>Fungi</taxon>
        <taxon>Dikarya</taxon>
        <taxon>Ascomycota</taxon>
        <taxon>Pezizomycotina</taxon>
        <taxon>Eurotiomycetes</taxon>
        <taxon>Eurotiomycetidae</taxon>
        <taxon>Eurotiales</taxon>
        <taxon>Trichocomaceae</taxon>
        <taxon>Talaromyces</taxon>
        <taxon>Talaromyces sect. Talaromyces</taxon>
    </lineage>
</organism>
<feature type="region of interest" description="Disordered" evidence="1">
    <location>
        <begin position="165"/>
        <end position="186"/>
    </location>
</feature>
<dbReference type="HOGENOM" id="CLU_004471_2_6_1"/>
<evidence type="ECO:0000259" key="2">
    <source>
        <dbReference type="Pfam" id="PF22942"/>
    </source>
</evidence>
<dbReference type="Pfam" id="PF22942">
    <property type="entry name" value="DUF7025"/>
    <property type="match status" value="1"/>
</dbReference>
<dbReference type="GeneID" id="8099197"/>
<evidence type="ECO:0000313" key="5">
    <source>
        <dbReference type="Proteomes" id="UP000001745"/>
    </source>
</evidence>
<feature type="compositionally biased region" description="Basic and acidic residues" evidence="1">
    <location>
        <begin position="926"/>
        <end position="941"/>
    </location>
</feature>
<evidence type="ECO:0000259" key="3">
    <source>
        <dbReference type="Pfam" id="PF23232"/>
    </source>
</evidence>
<dbReference type="InterPro" id="IPR056599">
    <property type="entry name" value="AAA_lid_fung"/>
</dbReference>
<dbReference type="eggNOG" id="KOG0742">
    <property type="taxonomic scope" value="Eukaryota"/>
</dbReference>
<evidence type="ECO:0008006" key="6">
    <source>
        <dbReference type="Google" id="ProtNLM"/>
    </source>
</evidence>
<dbReference type="PANTHER" id="PTHR46411">
    <property type="entry name" value="FAMILY ATPASE, PUTATIVE-RELATED"/>
    <property type="match status" value="1"/>
</dbReference>
<evidence type="ECO:0000313" key="4">
    <source>
        <dbReference type="EMBL" id="EED16300.1"/>
    </source>
</evidence>
<reference evidence="5" key="1">
    <citation type="journal article" date="2015" name="Genome Announc.">
        <title>Genome sequence of the AIDS-associated pathogen Penicillium marneffei (ATCC18224) and its near taxonomic relative Talaromyces stipitatus (ATCC10500).</title>
        <authorList>
            <person name="Nierman W.C."/>
            <person name="Fedorova-Abrams N.D."/>
            <person name="Andrianopoulos A."/>
        </authorList>
    </citation>
    <scope>NUCLEOTIDE SEQUENCE [LARGE SCALE GENOMIC DNA]</scope>
    <source>
        <strain evidence="5">ATCC 10500 / CBS 375.48 / QM 6759 / NRRL 1006</strain>
    </source>
</reference>
<dbReference type="PhylomeDB" id="B8MGR9"/>
<dbReference type="STRING" id="441959.B8MGR9"/>
<feature type="compositionally biased region" description="Basic and acidic residues" evidence="1">
    <location>
        <begin position="888"/>
        <end position="905"/>
    </location>
</feature>
<dbReference type="Proteomes" id="UP000001745">
    <property type="component" value="Unassembled WGS sequence"/>
</dbReference>
<dbReference type="SUPFAM" id="SSF52540">
    <property type="entry name" value="P-loop containing nucleoside triphosphate hydrolases"/>
    <property type="match status" value="1"/>
</dbReference>
<dbReference type="InParanoid" id="B8MGR9"/>
<dbReference type="EMBL" id="EQ962656">
    <property type="protein sequence ID" value="EED16300.1"/>
    <property type="molecule type" value="Genomic_DNA"/>
</dbReference>
<sequence>MHPKLQRCPILFLFAYLGLGMRLSQWFNLRGISHEYLLNKQVTYTMDIAFSHFLLVLNDTSDFLFTRPFSTIFNIENSNLKSMENNALSTALSQIPPFVPVTLGDTLANPAGSGLSPGEKLEKTSSTGTSESDSTQVSSLGIDMLKKITTSREICSDSKEGVYASGNTEKFDTKDDKAASAEAKDTNEKKKVLQEIKITRVPLEHWRKIKKDRLATEQNTQPPPENSIAPVLDMGTSGRQHAPYRLAINYTYLLNALEACTRTLFTEEQNVLVRPFKYLVEFESDIREFLRKTEMSCDHADDELSRCSQEIVDHESKEAEVCTGEARAGKINRITEFMDQDMRDIFEVKQQIFTRNLKDIPFEHLWQLYKPGDVVFRPLQHEKRWEMISFIIDCIYFESDGIFIAPRPKRFVIPPFLRTRPIASLPLRYQLFGPEWEKSNQTSTPYANYRIDRAEVYGEVIVDQEVGVTPLKERCYKWSLKTGGGIIKTPTKAGRRETNDFFPKKNDGDWVTDVFDDSIFEEDRRHELLFTTDVVTSLLINSSTISDEHLMLLPPRLYGFSLLDHRWCALDISMLQPITSKDGQSDQPKLEGLILPDDHKTILQALITNQIGTPPETRNHINKIQDSFSMDVVPAKVILALQRTPRKINSMHFADWPIDEDVYSFWTRQTSSWLSENEVISKGTVWCPVGPKPNLFLRMLEYFSGVLILTTNRVGEFDEAFRSRTHICLYYPKLEEIFTKEIGRENIQRIQNKVKGIKRFADKHWKANLNRPSRWWNGRQIKNAFQTAIALARWDFHDMSNVAKLDRPLLKAEHFRRVARITALFDDYISKVYGMVDKDTYGVLAERDEFRNDNSPSAMSQPTMQKGYTGRPESVLRGTDYWSPPDISKPEDSEHSTYGSDSDHPDADDESKDDKQGEADAVAGDEANKIRQLELELEPVKLKQKKSRSAAGKACN</sequence>
<feature type="region of interest" description="Disordered" evidence="1">
    <location>
        <begin position="109"/>
        <end position="137"/>
    </location>
</feature>
<feature type="region of interest" description="Disordered" evidence="1">
    <location>
        <begin position="849"/>
        <end position="956"/>
    </location>
</feature>
<feature type="compositionally biased region" description="Low complexity" evidence="1">
    <location>
        <begin position="124"/>
        <end position="135"/>
    </location>
</feature>
<dbReference type="OrthoDB" id="10042665at2759"/>
<feature type="domain" description="AAA+ ATPase lid" evidence="3">
    <location>
        <begin position="744"/>
        <end position="833"/>
    </location>
</feature>
<evidence type="ECO:0000256" key="1">
    <source>
        <dbReference type="SAM" id="MobiDB-lite"/>
    </source>
</evidence>
<dbReference type="OMA" id="FRSRIHM"/>
<dbReference type="InterPro" id="IPR054289">
    <property type="entry name" value="DUF7025"/>
</dbReference>